<organism evidence="2 3">
    <name type="scientific">Bernardetia litoralis (strain ATCC 23117 / DSM 6794 / NBRC 15988 / NCIMB 1366 / Fx l1 / Sio-4)</name>
    <name type="common">Flexibacter litoralis</name>
    <dbReference type="NCBI Taxonomy" id="880071"/>
    <lineage>
        <taxon>Bacteria</taxon>
        <taxon>Pseudomonadati</taxon>
        <taxon>Bacteroidota</taxon>
        <taxon>Cytophagia</taxon>
        <taxon>Cytophagales</taxon>
        <taxon>Bernardetiaceae</taxon>
        <taxon>Bernardetia</taxon>
    </lineage>
</organism>
<dbReference type="RefSeq" id="WP_014797912.1">
    <property type="nucleotide sequence ID" value="NC_018018.1"/>
</dbReference>
<dbReference type="PRINTS" id="PR00625">
    <property type="entry name" value="JDOMAIN"/>
</dbReference>
<dbReference type="STRING" id="880071.Fleli_2082"/>
<dbReference type="SMART" id="SM00271">
    <property type="entry name" value="DnaJ"/>
    <property type="match status" value="1"/>
</dbReference>
<feature type="domain" description="J" evidence="1">
    <location>
        <begin position="72"/>
        <end position="134"/>
    </location>
</feature>
<dbReference type="Proteomes" id="UP000006054">
    <property type="component" value="Chromosome"/>
</dbReference>
<keyword evidence="3" id="KW-1185">Reference proteome</keyword>
<accession>I4AKI0</accession>
<dbReference type="Pfam" id="PF00226">
    <property type="entry name" value="DnaJ"/>
    <property type="match status" value="1"/>
</dbReference>
<sequence>MLFDRLKNIVRSTANDFLEKNGLSDDEYTKAIDDEYEKEFGSLGNNDTNYSSSNFDTEYEFEAPKVNPKERIYYHTLGLEQGASFEQVKTAYKKLMKAYHPDRHQADPKKQHWAVEQSQKVNEAYAFLEKKFGK</sequence>
<dbReference type="CDD" id="cd06257">
    <property type="entry name" value="DnaJ"/>
    <property type="match status" value="1"/>
</dbReference>
<evidence type="ECO:0000259" key="1">
    <source>
        <dbReference type="PROSITE" id="PS50076"/>
    </source>
</evidence>
<dbReference type="EMBL" id="CP003345">
    <property type="protein sequence ID" value="AFM04465.1"/>
    <property type="molecule type" value="Genomic_DNA"/>
</dbReference>
<dbReference type="PANTHER" id="PTHR24074">
    <property type="entry name" value="CO-CHAPERONE PROTEIN DJLA"/>
    <property type="match status" value="1"/>
</dbReference>
<reference evidence="3" key="1">
    <citation type="submission" date="2012-06" db="EMBL/GenBank/DDBJ databases">
        <title>The complete genome of Flexibacter litoralis DSM 6794.</title>
        <authorList>
            <person name="Lucas S."/>
            <person name="Copeland A."/>
            <person name="Lapidus A."/>
            <person name="Glavina del Rio T."/>
            <person name="Dalin E."/>
            <person name="Tice H."/>
            <person name="Bruce D."/>
            <person name="Goodwin L."/>
            <person name="Pitluck S."/>
            <person name="Peters L."/>
            <person name="Ovchinnikova G."/>
            <person name="Lu M."/>
            <person name="Kyrpides N."/>
            <person name="Mavromatis K."/>
            <person name="Ivanova N."/>
            <person name="Brettin T."/>
            <person name="Detter J.C."/>
            <person name="Han C."/>
            <person name="Larimer F."/>
            <person name="Land M."/>
            <person name="Hauser L."/>
            <person name="Markowitz V."/>
            <person name="Cheng J.-F."/>
            <person name="Hugenholtz P."/>
            <person name="Woyke T."/>
            <person name="Wu D."/>
            <person name="Spring S."/>
            <person name="Lang E."/>
            <person name="Kopitz M."/>
            <person name="Brambilla E."/>
            <person name="Klenk H.-P."/>
            <person name="Eisen J.A."/>
        </authorList>
    </citation>
    <scope>NUCLEOTIDE SEQUENCE [LARGE SCALE GENOMIC DNA]</scope>
    <source>
        <strain evidence="3">ATCC 23117 / DSM 6794 / NBRC 15988 / NCIMB 1366 / Sio-4</strain>
    </source>
</reference>
<dbReference type="InterPro" id="IPR036869">
    <property type="entry name" value="J_dom_sf"/>
</dbReference>
<name>I4AKI0_BERLS</name>
<evidence type="ECO:0000313" key="2">
    <source>
        <dbReference type="EMBL" id="AFM04465.1"/>
    </source>
</evidence>
<dbReference type="SUPFAM" id="SSF46565">
    <property type="entry name" value="Chaperone J-domain"/>
    <property type="match status" value="1"/>
</dbReference>
<dbReference type="KEGG" id="fli:Fleli_2082"/>
<dbReference type="InterPro" id="IPR001623">
    <property type="entry name" value="DnaJ_domain"/>
</dbReference>
<dbReference type="OrthoDB" id="665715at2"/>
<dbReference type="InterPro" id="IPR050817">
    <property type="entry name" value="DjlA_DnaK_co-chaperone"/>
</dbReference>
<protein>
    <submittedName>
        <fullName evidence="2">DnaJ-class molecular chaperone with C-terminal Zn finger domain</fullName>
    </submittedName>
</protein>
<dbReference type="Gene3D" id="1.10.287.110">
    <property type="entry name" value="DnaJ domain"/>
    <property type="match status" value="1"/>
</dbReference>
<dbReference type="HOGENOM" id="CLU_121470_0_0_10"/>
<dbReference type="eggNOG" id="COG0484">
    <property type="taxonomic scope" value="Bacteria"/>
</dbReference>
<dbReference type="AlphaFoldDB" id="I4AKI0"/>
<proteinExistence type="predicted"/>
<dbReference type="PROSITE" id="PS50076">
    <property type="entry name" value="DNAJ_2"/>
    <property type="match status" value="1"/>
</dbReference>
<evidence type="ECO:0000313" key="3">
    <source>
        <dbReference type="Proteomes" id="UP000006054"/>
    </source>
</evidence>
<gene>
    <name evidence="2" type="ordered locus">Fleli_2082</name>
</gene>